<dbReference type="Proteomes" id="UP000266861">
    <property type="component" value="Unassembled WGS sequence"/>
</dbReference>
<dbReference type="AlphaFoldDB" id="A0A397JED9"/>
<proteinExistence type="predicted"/>
<protein>
    <submittedName>
        <fullName evidence="1">Uncharacterized protein</fullName>
    </submittedName>
</protein>
<sequence length="90" mass="10866">MTKQIDWLKLCEDKDLDIVGLLKPEQRKKIANIYLKQHNQRNEEVEEMETSDAENEETNVEKLKLKFNNEETDKKMEETFNYIYETVNHC</sequence>
<dbReference type="EMBL" id="PQFF01000079">
    <property type="protein sequence ID" value="RHZ84326.1"/>
    <property type="molecule type" value="Genomic_DNA"/>
</dbReference>
<accession>A0A397JED9</accession>
<evidence type="ECO:0000313" key="2">
    <source>
        <dbReference type="Proteomes" id="UP000266861"/>
    </source>
</evidence>
<comment type="caution">
    <text evidence="1">The sequence shown here is derived from an EMBL/GenBank/DDBJ whole genome shotgun (WGS) entry which is preliminary data.</text>
</comment>
<organism evidence="1 2">
    <name type="scientific">Diversispora epigaea</name>
    <dbReference type="NCBI Taxonomy" id="1348612"/>
    <lineage>
        <taxon>Eukaryota</taxon>
        <taxon>Fungi</taxon>
        <taxon>Fungi incertae sedis</taxon>
        <taxon>Mucoromycota</taxon>
        <taxon>Glomeromycotina</taxon>
        <taxon>Glomeromycetes</taxon>
        <taxon>Diversisporales</taxon>
        <taxon>Diversisporaceae</taxon>
        <taxon>Diversispora</taxon>
    </lineage>
</organism>
<gene>
    <name evidence="1" type="ORF">Glove_83g103</name>
</gene>
<evidence type="ECO:0000313" key="1">
    <source>
        <dbReference type="EMBL" id="RHZ84326.1"/>
    </source>
</evidence>
<keyword evidence="2" id="KW-1185">Reference proteome</keyword>
<reference evidence="1 2" key="1">
    <citation type="submission" date="2018-08" db="EMBL/GenBank/DDBJ databases">
        <title>Genome and evolution of the arbuscular mycorrhizal fungus Diversispora epigaea (formerly Glomus versiforme) and its bacterial endosymbionts.</title>
        <authorList>
            <person name="Sun X."/>
            <person name="Fei Z."/>
            <person name="Harrison M."/>
        </authorList>
    </citation>
    <scope>NUCLEOTIDE SEQUENCE [LARGE SCALE GENOMIC DNA]</scope>
    <source>
        <strain evidence="1 2">IT104</strain>
    </source>
</reference>
<name>A0A397JED9_9GLOM</name>